<keyword evidence="9" id="KW-0472">Membrane</keyword>
<dbReference type="InterPro" id="IPR050401">
    <property type="entry name" value="Cyclic_nucleotide_synthase"/>
</dbReference>
<gene>
    <name evidence="20" type="ORF">B4U79_13306</name>
</gene>
<dbReference type="GO" id="GO:0005886">
    <property type="term" value="C:plasma membrane"/>
    <property type="evidence" value="ECO:0007669"/>
    <property type="project" value="TreeGrafter"/>
</dbReference>
<feature type="chain" id="PRO_5019470225" description="Guanylate cyclase" evidence="17">
    <location>
        <begin position="26"/>
        <end position="1037"/>
    </location>
</feature>
<protein>
    <recommendedName>
        <fullName evidence="3 15">Guanylate cyclase</fullName>
        <ecNumber evidence="3 15">4.6.1.2</ecNumber>
    </recommendedName>
</protein>
<feature type="domain" description="Guanylate cyclase" evidence="19">
    <location>
        <begin position="867"/>
        <end position="932"/>
    </location>
</feature>
<evidence type="ECO:0000256" key="10">
    <source>
        <dbReference type="ARBA" id="ARBA00023170"/>
    </source>
</evidence>
<evidence type="ECO:0000259" key="19">
    <source>
        <dbReference type="PROSITE" id="PS50125"/>
    </source>
</evidence>
<dbReference type="GO" id="GO:0001653">
    <property type="term" value="F:peptide receptor activity"/>
    <property type="evidence" value="ECO:0007669"/>
    <property type="project" value="TreeGrafter"/>
</dbReference>
<evidence type="ECO:0000256" key="6">
    <source>
        <dbReference type="ARBA" id="ARBA00022741"/>
    </source>
</evidence>
<dbReference type="PROSITE" id="PS50125">
    <property type="entry name" value="GUANYLATE_CYCLASE_2"/>
    <property type="match status" value="1"/>
</dbReference>
<dbReference type="InterPro" id="IPR028082">
    <property type="entry name" value="Peripla_BP_I"/>
</dbReference>
<dbReference type="InterPro" id="IPR000719">
    <property type="entry name" value="Prot_kinase_dom"/>
</dbReference>
<evidence type="ECO:0000256" key="4">
    <source>
        <dbReference type="ARBA" id="ARBA00022692"/>
    </source>
</evidence>
<dbReference type="InterPro" id="IPR011009">
    <property type="entry name" value="Kinase-like_dom_sf"/>
</dbReference>
<evidence type="ECO:0000256" key="14">
    <source>
        <dbReference type="RuleBase" id="RU000405"/>
    </source>
</evidence>
<dbReference type="GO" id="GO:0004016">
    <property type="term" value="F:adenylate cyclase activity"/>
    <property type="evidence" value="ECO:0007669"/>
    <property type="project" value="TreeGrafter"/>
</dbReference>
<dbReference type="EC" id="4.6.1.2" evidence="3 15"/>
<dbReference type="SUPFAM" id="SSF55073">
    <property type="entry name" value="Nucleotide cyclase"/>
    <property type="match status" value="1"/>
</dbReference>
<dbReference type="EMBL" id="NCKU01000729">
    <property type="protein sequence ID" value="RWS14416.1"/>
    <property type="molecule type" value="Genomic_DNA"/>
</dbReference>
<evidence type="ECO:0000313" key="20">
    <source>
        <dbReference type="EMBL" id="RWS14416.1"/>
    </source>
</evidence>
<dbReference type="PANTHER" id="PTHR11920:SF335">
    <property type="entry name" value="GUANYLATE CYCLASE"/>
    <property type="match status" value="1"/>
</dbReference>
<dbReference type="PANTHER" id="PTHR11920">
    <property type="entry name" value="GUANYLYL CYCLASE"/>
    <property type="match status" value="1"/>
</dbReference>
<dbReference type="Gene3D" id="3.40.50.2300">
    <property type="match status" value="3"/>
</dbReference>
<dbReference type="CDD" id="cd07302">
    <property type="entry name" value="CHD"/>
    <property type="match status" value="1"/>
</dbReference>
<evidence type="ECO:0000256" key="7">
    <source>
        <dbReference type="ARBA" id="ARBA00022989"/>
    </source>
</evidence>
<dbReference type="OrthoDB" id="1890790at2759"/>
<dbReference type="InterPro" id="IPR029787">
    <property type="entry name" value="Nucleotide_cyclase"/>
</dbReference>
<dbReference type="GO" id="GO:0005525">
    <property type="term" value="F:GTP binding"/>
    <property type="evidence" value="ECO:0007669"/>
    <property type="project" value="UniProtKB-KW"/>
</dbReference>
<dbReference type="Pfam" id="PF00211">
    <property type="entry name" value="Guanylate_cyc"/>
    <property type="match status" value="1"/>
</dbReference>
<dbReference type="InterPro" id="IPR001245">
    <property type="entry name" value="Ser-Thr/Tyr_kinase_cat_dom"/>
</dbReference>
<organism evidence="20 21">
    <name type="scientific">Dinothrombium tinctorium</name>
    <dbReference type="NCBI Taxonomy" id="1965070"/>
    <lineage>
        <taxon>Eukaryota</taxon>
        <taxon>Metazoa</taxon>
        <taxon>Ecdysozoa</taxon>
        <taxon>Arthropoda</taxon>
        <taxon>Chelicerata</taxon>
        <taxon>Arachnida</taxon>
        <taxon>Acari</taxon>
        <taxon>Acariformes</taxon>
        <taxon>Trombidiformes</taxon>
        <taxon>Prostigmata</taxon>
        <taxon>Anystina</taxon>
        <taxon>Parasitengona</taxon>
        <taxon>Trombidioidea</taxon>
        <taxon>Trombidiidae</taxon>
        <taxon>Dinothrombium</taxon>
    </lineage>
</organism>
<keyword evidence="21" id="KW-1185">Reference proteome</keyword>
<evidence type="ECO:0000256" key="12">
    <source>
        <dbReference type="ARBA" id="ARBA00023239"/>
    </source>
</evidence>
<dbReference type="Gene3D" id="1.10.510.10">
    <property type="entry name" value="Transferase(Phosphotransferase) domain 1"/>
    <property type="match status" value="1"/>
</dbReference>
<dbReference type="PROSITE" id="PS50011">
    <property type="entry name" value="PROTEIN_KINASE_DOM"/>
    <property type="match status" value="1"/>
</dbReference>
<sequence>MSILRIEFTLIAYMLLSLLPNGATSDLTVDSNTKACVAPPVIRVGYLTNMNGRNPSRQGLIISGAISYAISKINANASLLAGSKLELMFNDTKGETLTSTNAMLYQWRKNASVFFGPEESCAVEATIATALNLPMISYKCSEAKVSNKRFYSTFARTIPQDTQVISSLIALFNYYKWVKFSIVYEDSAQYKVVAKALAKKAREKGLQVKNERSFENIFACLEQQKSHCLNTFSAIVEELHTTTRVWVFLGLMADLGDLLRTLRIRNLLDHGEHIVIYIGLEPFSYLRSFDYIVHGKMDPNEVEAAIEAAKSLLVIVSTPPSGKSYSEFEEKVREYNSKEPFNFPSPNFPTLQTKKHVTVYASYLYDAVMLYADALATVLRDKLCYQNGTEIINRIIKRKRYRSVTGAWMNIDSDGNVEGNYTVLALQETPAELLAKNISKRLPFTMLPVGSFDYDDSTNETILKLEGVINWVGGKPPLDEPPCGFNGSACLEAPEKWREITAGILAGIFLTTSFVTIVTYRNWKYEKEIAGLLWQIYLKDLHIYSNGIMSGSKMSLLSGNSQESRYYAVTHTQTAFYKGTLVAMKELLFSRKSVELPRETKKEMKLMKELHHDNVNPFIGAHIDPNRVVIITEYCAKGSLQDVLENQNLKLDCMFIASLVFDLISAMIYLHESDLKVHGNLKSSNCLITSRWALKVTDYGLHQLRVSADVESTSSLNFYRKLLWTAPELIKCPVTKGTQKGDVYSFGIILHEIFVREGPFCINSEFCTFTEKEIIHQVKECKNPDDPFRPEVSSLQCQDYIIDVMRECWEEKPEGRPDFPILRQKLKKLRQGLKPNIMDNMMAMMEKYANNLEELVEERTAQNGDKHASEIASMALELLESVKTFKIRHRSNDILQLRIGIHSGPVVAGVVGTTMPRYCLFGDTVNTASRMESNGEALKIHISSQCRDYLTKIGGYQIVERGLVRMKGKGEVKTYWLIKHTNDVPNRRDHLIGNEVIKQTLFAAIGNCDYKKLRSQKILNSTMSRKGSSIVFKEVTN</sequence>
<name>A0A443RGL1_9ACAR</name>
<keyword evidence="12 14" id="KW-0456">Lyase</keyword>
<keyword evidence="7" id="KW-1133">Transmembrane helix</keyword>
<keyword evidence="16" id="KW-0175">Coiled coil</keyword>
<keyword evidence="8" id="KW-0342">GTP-binding</keyword>
<dbReference type="InterPro" id="IPR001828">
    <property type="entry name" value="ANF_lig-bd_rcpt"/>
</dbReference>
<keyword evidence="11" id="KW-0325">Glycoprotein</keyword>
<feature type="domain" description="Protein kinase" evidence="18">
    <location>
        <begin position="552"/>
        <end position="829"/>
    </location>
</feature>
<dbReference type="Pfam" id="PF01094">
    <property type="entry name" value="ANF_receptor"/>
    <property type="match status" value="1"/>
</dbReference>
<accession>A0A443RGL1</accession>
<dbReference type="GO" id="GO:0004383">
    <property type="term" value="F:guanylate cyclase activity"/>
    <property type="evidence" value="ECO:0007669"/>
    <property type="project" value="UniProtKB-EC"/>
</dbReference>
<proteinExistence type="inferred from homology"/>
<evidence type="ECO:0000256" key="3">
    <source>
        <dbReference type="ARBA" id="ARBA00012202"/>
    </source>
</evidence>
<evidence type="ECO:0000256" key="8">
    <source>
        <dbReference type="ARBA" id="ARBA00023134"/>
    </source>
</evidence>
<dbReference type="GO" id="GO:0035556">
    <property type="term" value="P:intracellular signal transduction"/>
    <property type="evidence" value="ECO:0007669"/>
    <property type="project" value="InterPro"/>
</dbReference>
<feature type="signal peptide" evidence="17">
    <location>
        <begin position="1"/>
        <end position="25"/>
    </location>
</feature>
<keyword evidence="5 17" id="KW-0732">Signal</keyword>
<keyword evidence="4" id="KW-0812">Transmembrane</keyword>
<evidence type="ECO:0000256" key="13">
    <source>
        <dbReference type="ARBA" id="ARBA00023293"/>
    </source>
</evidence>
<dbReference type="STRING" id="1965070.A0A443RGL1"/>
<evidence type="ECO:0000256" key="17">
    <source>
        <dbReference type="SAM" id="SignalP"/>
    </source>
</evidence>
<dbReference type="GO" id="GO:0005524">
    <property type="term" value="F:ATP binding"/>
    <property type="evidence" value="ECO:0007669"/>
    <property type="project" value="InterPro"/>
</dbReference>
<evidence type="ECO:0000313" key="21">
    <source>
        <dbReference type="Proteomes" id="UP000285301"/>
    </source>
</evidence>
<dbReference type="GO" id="GO:0007168">
    <property type="term" value="P:receptor guanylyl cyclase signaling pathway"/>
    <property type="evidence" value="ECO:0007669"/>
    <property type="project" value="TreeGrafter"/>
</dbReference>
<comment type="caution">
    <text evidence="20">The sequence shown here is derived from an EMBL/GenBank/DDBJ whole genome shotgun (WGS) entry which is preliminary data.</text>
</comment>
<dbReference type="FunFam" id="1.10.510.10:FF:000420">
    <property type="entry name" value="Guanylate cyclase"/>
    <property type="match status" value="1"/>
</dbReference>
<comment type="subcellular location">
    <subcellularLocation>
        <location evidence="2">Membrane</location>
        <topology evidence="2">Single-pass type I membrane protein</topology>
    </subcellularLocation>
</comment>
<evidence type="ECO:0000256" key="5">
    <source>
        <dbReference type="ARBA" id="ARBA00022729"/>
    </source>
</evidence>
<evidence type="ECO:0000259" key="18">
    <source>
        <dbReference type="PROSITE" id="PS50011"/>
    </source>
</evidence>
<reference evidence="20 21" key="1">
    <citation type="journal article" date="2018" name="Gigascience">
        <title>Genomes of trombidid mites reveal novel predicted allergens and laterally-transferred genes associated with secondary metabolism.</title>
        <authorList>
            <person name="Dong X."/>
            <person name="Chaisiri K."/>
            <person name="Xia D."/>
            <person name="Armstrong S.D."/>
            <person name="Fang Y."/>
            <person name="Donnelly M.J."/>
            <person name="Kadowaki T."/>
            <person name="McGarry J.W."/>
            <person name="Darby A.C."/>
            <person name="Makepeace B.L."/>
        </authorList>
    </citation>
    <scope>NUCLEOTIDE SEQUENCE [LARGE SCALE GENOMIC DNA]</scope>
    <source>
        <strain evidence="20">UoL-WK</strain>
    </source>
</reference>
<evidence type="ECO:0000256" key="11">
    <source>
        <dbReference type="ARBA" id="ARBA00023180"/>
    </source>
</evidence>
<keyword evidence="13 15" id="KW-0141">cGMP biosynthesis</keyword>
<feature type="coiled-coil region" evidence="16">
    <location>
        <begin position="838"/>
        <end position="865"/>
    </location>
</feature>
<keyword evidence="6" id="KW-0547">Nucleotide-binding</keyword>
<dbReference type="AlphaFoldDB" id="A0A443RGL1"/>
<dbReference type="GO" id="GO:0004672">
    <property type="term" value="F:protein kinase activity"/>
    <property type="evidence" value="ECO:0007669"/>
    <property type="project" value="InterPro"/>
</dbReference>
<comment type="similarity">
    <text evidence="14">Belongs to the adenylyl cyclase class-4/guanylyl cyclase family.</text>
</comment>
<dbReference type="SUPFAM" id="SSF53822">
    <property type="entry name" value="Periplasmic binding protein-like I"/>
    <property type="match status" value="1"/>
</dbReference>
<evidence type="ECO:0000256" key="1">
    <source>
        <dbReference type="ARBA" id="ARBA00001436"/>
    </source>
</evidence>
<dbReference type="Gene3D" id="3.30.70.1230">
    <property type="entry name" value="Nucleotide cyclase"/>
    <property type="match status" value="1"/>
</dbReference>
<dbReference type="Pfam" id="PF07714">
    <property type="entry name" value="PK_Tyr_Ser-Thr"/>
    <property type="match status" value="1"/>
</dbReference>
<dbReference type="PROSITE" id="PS00452">
    <property type="entry name" value="GUANYLATE_CYCLASE_1"/>
    <property type="match status" value="1"/>
</dbReference>
<dbReference type="Proteomes" id="UP000285301">
    <property type="component" value="Unassembled WGS sequence"/>
</dbReference>
<dbReference type="SMART" id="SM00044">
    <property type="entry name" value="CYCc"/>
    <property type="match status" value="1"/>
</dbReference>
<evidence type="ECO:0000256" key="2">
    <source>
        <dbReference type="ARBA" id="ARBA00004479"/>
    </source>
</evidence>
<evidence type="ECO:0000256" key="15">
    <source>
        <dbReference type="RuleBase" id="RU003431"/>
    </source>
</evidence>
<keyword evidence="10" id="KW-0675">Receptor</keyword>
<evidence type="ECO:0000256" key="9">
    <source>
        <dbReference type="ARBA" id="ARBA00023136"/>
    </source>
</evidence>
<dbReference type="InterPro" id="IPR001054">
    <property type="entry name" value="A/G_cyclase"/>
</dbReference>
<dbReference type="SUPFAM" id="SSF56112">
    <property type="entry name" value="Protein kinase-like (PK-like)"/>
    <property type="match status" value="1"/>
</dbReference>
<evidence type="ECO:0000256" key="16">
    <source>
        <dbReference type="SAM" id="Coils"/>
    </source>
</evidence>
<comment type="catalytic activity">
    <reaction evidence="1 15">
        <text>GTP = 3',5'-cyclic GMP + diphosphate</text>
        <dbReference type="Rhea" id="RHEA:13665"/>
        <dbReference type="ChEBI" id="CHEBI:33019"/>
        <dbReference type="ChEBI" id="CHEBI:37565"/>
        <dbReference type="ChEBI" id="CHEBI:57746"/>
        <dbReference type="EC" id="4.6.1.2"/>
    </reaction>
</comment>
<dbReference type="CDD" id="cd06370">
    <property type="entry name" value="PBP1_SAP_GC-like"/>
    <property type="match status" value="1"/>
</dbReference>
<dbReference type="InterPro" id="IPR018297">
    <property type="entry name" value="A/G_cyclase_CS"/>
</dbReference>